<reference evidence="3" key="1">
    <citation type="submission" date="2019-09" db="EMBL/GenBank/DDBJ databases">
        <title>Characterisation of the sponge microbiome using genome-centric metagenomics.</title>
        <authorList>
            <person name="Engelberts J.P."/>
            <person name="Robbins S.J."/>
            <person name="De Goeij J.M."/>
            <person name="Aranda M."/>
            <person name="Bell S.C."/>
            <person name="Webster N.S."/>
        </authorList>
    </citation>
    <scope>NUCLEOTIDE SEQUENCE</scope>
    <source>
        <strain evidence="3">SB0664_bin_27</strain>
    </source>
</reference>
<dbReference type="GO" id="GO:0046872">
    <property type="term" value="F:metal ion binding"/>
    <property type="evidence" value="ECO:0007669"/>
    <property type="project" value="UniProtKB-KW"/>
</dbReference>
<dbReference type="CDD" id="cd00487">
    <property type="entry name" value="Pep_deformylase"/>
    <property type="match status" value="1"/>
</dbReference>
<organism evidence="3">
    <name type="scientific">Caldilineaceae bacterium SB0664_bin_27</name>
    <dbReference type="NCBI Taxonomy" id="2605260"/>
    <lineage>
        <taxon>Bacteria</taxon>
        <taxon>Bacillati</taxon>
        <taxon>Chloroflexota</taxon>
        <taxon>Caldilineae</taxon>
        <taxon>Caldilineales</taxon>
        <taxon>Caldilineaceae</taxon>
    </lineage>
</organism>
<dbReference type="Pfam" id="PF01327">
    <property type="entry name" value="Pep_deformylase"/>
    <property type="match status" value="1"/>
</dbReference>
<gene>
    <name evidence="2 3" type="primary">def</name>
    <name evidence="3" type="ORF">F4Y42_19270</name>
</gene>
<dbReference type="PANTHER" id="PTHR10458:SF22">
    <property type="entry name" value="PEPTIDE DEFORMYLASE"/>
    <property type="match status" value="1"/>
</dbReference>
<dbReference type="SUPFAM" id="SSF56420">
    <property type="entry name" value="Peptide deformylase"/>
    <property type="match status" value="1"/>
</dbReference>
<dbReference type="HAMAP" id="MF_00163">
    <property type="entry name" value="Pep_deformylase"/>
    <property type="match status" value="1"/>
</dbReference>
<feature type="binding site" evidence="2">
    <location>
        <position position="100"/>
    </location>
    <ligand>
        <name>Fe cation</name>
        <dbReference type="ChEBI" id="CHEBI:24875"/>
    </ligand>
</feature>
<dbReference type="EMBL" id="VXRG01000161">
    <property type="protein sequence ID" value="MXY95583.1"/>
    <property type="molecule type" value="Genomic_DNA"/>
</dbReference>
<feature type="binding site" evidence="2">
    <location>
        <position position="142"/>
    </location>
    <ligand>
        <name>Fe cation</name>
        <dbReference type="ChEBI" id="CHEBI:24875"/>
    </ligand>
</feature>
<sequence length="183" mass="21157">MAKLRILTIWEEEGELLRQPAKRVRIFDRRLHQLLENMVETMREGKGVGLAAPQIGLDQRIFVIEYPEDEERPEETMQRYEMINPEIVKAKGSEIAHEACLSLPGLAAEVDRATYVLVKAQDRHGKSRRIKVYDWLARIVQHEIDHLSGVLMVDIAEQVYKVVEQEDGEVELVPVEELFGQEE</sequence>
<dbReference type="NCBIfam" id="NF001159">
    <property type="entry name" value="PRK00150.1-3"/>
    <property type="match status" value="1"/>
</dbReference>
<proteinExistence type="inferred from homology"/>
<name>A0A6B0YY58_9CHLR</name>
<comment type="cofactor">
    <cofactor evidence="2">
        <name>Fe(2+)</name>
        <dbReference type="ChEBI" id="CHEBI:29033"/>
    </cofactor>
    <text evidence="2">Binds 1 Fe(2+) ion.</text>
</comment>
<dbReference type="PANTHER" id="PTHR10458">
    <property type="entry name" value="PEPTIDE DEFORMYLASE"/>
    <property type="match status" value="1"/>
</dbReference>
<keyword evidence="2" id="KW-0648">Protein biosynthesis</keyword>
<comment type="catalytic activity">
    <reaction evidence="2">
        <text>N-terminal N-formyl-L-methionyl-[peptide] + H2O = N-terminal L-methionyl-[peptide] + formate</text>
        <dbReference type="Rhea" id="RHEA:24420"/>
        <dbReference type="Rhea" id="RHEA-COMP:10639"/>
        <dbReference type="Rhea" id="RHEA-COMP:10640"/>
        <dbReference type="ChEBI" id="CHEBI:15377"/>
        <dbReference type="ChEBI" id="CHEBI:15740"/>
        <dbReference type="ChEBI" id="CHEBI:49298"/>
        <dbReference type="ChEBI" id="CHEBI:64731"/>
        <dbReference type="EC" id="3.5.1.88"/>
    </reaction>
</comment>
<evidence type="ECO:0000256" key="2">
    <source>
        <dbReference type="HAMAP-Rule" id="MF_00163"/>
    </source>
</evidence>
<dbReference type="PRINTS" id="PR01576">
    <property type="entry name" value="PDEFORMYLASE"/>
</dbReference>
<dbReference type="Gene3D" id="3.90.45.10">
    <property type="entry name" value="Peptide deformylase"/>
    <property type="match status" value="1"/>
</dbReference>
<dbReference type="GO" id="GO:0006412">
    <property type="term" value="P:translation"/>
    <property type="evidence" value="ECO:0007669"/>
    <property type="project" value="UniProtKB-UniRule"/>
</dbReference>
<dbReference type="GO" id="GO:0042586">
    <property type="term" value="F:peptide deformylase activity"/>
    <property type="evidence" value="ECO:0007669"/>
    <property type="project" value="UniProtKB-UniRule"/>
</dbReference>
<feature type="binding site" evidence="2">
    <location>
        <position position="146"/>
    </location>
    <ligand>
        <name>Fe cation</name>
        <dbReference type="ChEBI" id="CHEBI:24875"/>
    </ligand>
</feature>
<dbReference type="InterPro" id="IPR023635">
    <property type="entry name" value="Peptide_deformylase"/>
</dbReference>
<keyword evidence="2" id="KW-0479">Metal-binding</keyword>
<evidence type="ECO:0000313" key="3">
    <source>
        <dbReference type="EMBL" id="MXY95583.1"/>
    </source>
</evidence>
<dbReference type="PIRSF" id="PIRSF004749">
    <property type="entry name" value="Pep_def"/>
    <property type="match status" value="1"/>
</dbReference>
<accession>A0A6B0YY58</accession>
<comment type="caution">
    <text evidence="3">The sequence shown here is derived from an EMBL/GenBank/DDBJ whole genome shotgun (WGS) entry which is preliminary data.</text>
</comment>
<comment type="function">
    <text evidence="2">Removes the formyl group from the N-terminal Met of newly synthesized proteins. Requires at least a dipeptide for an efficient rate of reaction. N-terminal L-methionine is a prerequisite for activity but the enzyme has broad specificity at other positions.</text>
</comment>
<feature type="active site" evidence="2">
    <location>
        <position position="143"/>
    </location>
</feature>
<evidence type="ECO:0000256" key="1">
    <source>
        <dbReference type="ARBA" id="ARBA00010759"/>
    </source>
</evidence>
<protein>
    <recommendedName>
        <fullName evidence="2">Peptide deformylase</fullName>
        <shortName evidence="2">PDF</shortName>
        <ecNumber evidence="2">3.5.1.88</ecNumber>
    </recommendedName>
    <alternativeName>
        <fullName evidence="2">Polypeptide deformylase</fullName>
    </alternativeName>
</protein>
<dbReference type="NCBIfam" id="TIGR00079">
    <property type="entry name" value="pept_deformyl"/>
    <property type="match status" value="1"/>
</dbReference>
<dbReference type="InterPro" id="IPR036821">
    <property type="entry name" value="Peptide_deformylase_sf"/>
</dbReference>
<dbReference type="EC" id="3.5.1.88" evidence="2"/>
<dbReference type="AlphaFoldDB" id="A0A6B0YY58"/>
<comment type="similarity">
    <text evidence="1 2">Belongs to the polypeptide deformylase family.</text>
</comment>
<keyword evidence="2 3" id="KW-0378">Hydrolase</keyword>
<keyword evidence="2" id="KW-0408">Iron</keyword>